<dbReference type="EMBL" id="JAGPNK010000003">
    <property type="protein sequence ID" value="KAH7324421.1"/>
    <property type="molecule type" value="Genomic_DNA"/>
</dbReference>
<reference evidence="2" key="1">
    <citation type="journal article" date="2021" name="Nat. Commun.">
        <title>Genetic determinants of endophytism in the Arabidopsis root mycobiome.</title>
        <authorList>
            <person name="Mesny F."/>
            <person name="Miyauchi S."/>
            <person name="Thiergart T."/>
            <person name="Pickel B."/>
            <person name="Atanasova L."/>
            <person name="Karlsson M."/>
            <person name="Huettel B."/>
            <person name="Barry K.W."/>
            <person name="Haridas S."/>
            <person name="Chen C."/>
            <person name="Bauer D."/>
            <person name="Andreopoulos W."/>
            <person name="Pangilinan J."/>
            <person name="LaButti K."/>
            <person name="Riley R."/>
            <person name="Lipzen A."/>
            <person name="Clum A."/>
            <person name="Drula E."/>
            <person name="Henrissat B."/>
            <person name="Kohler A."/>
            <person name="Grigoriev I.V."/>
            <person name="Martin F.M."/>
            <person name="Hacquard S."/>
        </authorList>
    </citation>
    <scope>NUCLEOTIDE SEQUENCE</scope>
    <source>
        <strain evidence="2">MPI-CAGE-CH-0235</strain>
    </source>
</reference>
<dbReference type="InterPro" id="IPR010730">
    <property type="entry name" value="HET"/>
</dbReference>
<sequence length="630" mass="71763">MPDSMYDVLDSSVPQIRLFTLLPASDPEAPIQGHLHTVSLHSAPAYEGLSYAWGNAAIQKDIAVNGHSLTVTANLELALRGLRSSTDARVIWVDNICINQASTAERNHQVTLMRTIYSKCTQDLLWIGPLDNCPGPKNKTQSERDIEVWEGMKLLSNMVQRDQQTLQTMQARYQEKRSNWGSYIDHRDDAPERALLSYKEQDNLYAFLKQPVVWHRLWVMQEISIAPKVLLVFGPHTLEWDVVSNFLGDEPYADAFHGTFGHGTLQSITRYFDLVQTIDHQRRVMKDIAKGEGESTLIDVLARFRHTDSSDPRDKIYGLLGLVSEKVGFNVDYSKPYQQVYMEVTEWLINNSGNLDIICQSPWQSFHDPSADANESSLPGPADTKSDPLPSWVANFMQDGEVKLFAQRNIYNAGRPSCEVPCRIISSSTLQTKGTILGHIGPIKQAKIRNTYLERDALPYKWFKSYLDERWLDASESPHAYVTGESVVTAYWRTLVMDTESFPKRRLTPEMVDEEDKYVRDRYLELLHKPPTRNEYGFYAVESLYQKWIFCLTDNNLYTMITPPTREGDVVACVDGAKVPLVLRPVGSGSQIQYQLVSVAYVHGFMDMEAIESNEMREKLGLKEQDIFLV</sequence>
<feature type="domain" description="Heterokaryon incompatibility" evidence="1">
    <location>
        <begin position="46"/>
        <end position="222"/>
    </location>
</feature>
<dbReference type="Pfam" id="PF26639">
    <property type="entry name" value="Het-6_barrel"/>
    <property type="match status" value="1"/>
</dbReference>
<keyword evidence="3" id="KW-1185">Reference proteome</keyword>
<dbReference type="Proteomes" id="UP000813444">
    <property type="component" value="Unassembled WGS sequence"/>
</dbReference>
<dbReference type="AlphaFoldDB" id="A0A8K0WTN3"/>
<evidence type="ECO:0000259" key="1">
    <source>
        <dbReference type="Pfam" id="PF06985"/>
    </source>
</evidence>
<evidence type="ECO:0000313" key="2">
    <source>
        <dbReference type="EMBL" id="KAH7324421.1"/>
    </source>
</evidence>
<dbReference type="PANTHER" id="PTHR24148:SF77">
    <property type="entry name" value="HETEROKARYON INCOMPATIBILITY DOMAIN-CONTAINING PROTEIN"/>
    <property type="match status" value="1"/>
</dbReference>
<dbReference type="OrthoDB" id="3477286at2759"/>
<protein>
    <submittedName>
        <fullName evidence="2">Heterokaryon incompatibility protein-domain-containing protein</fullName>
    </submittedName>
</protein>
<dbReference type="PANTHER" id="PTHR24148">
    <property type="entry name" value="ANKYRIN REPEAT DOMAIN-CONTAINING PROTEIN 39 HOMOLOG-RELATED"/>
    <property type="match status" value="1"/>
</dbReference>
<proteinExistence type="predicted"/>
<organism evidence="2 3">
    <name type="scientific">Stachybotrys elegans</name>
    <dbReference type="NCBI Taxonomy" id="80388"/>
    <lineage>
        <taxon>Eukaryota</taxon>
        <taxon>Fungi</taxon>
        <taxon>Dikarya</taxon>
        <taxon>Ascomycota</taxon>
        <taxon>Pezizomycotina</taxon>
        <taxon>Sordariomycetes</taxon>
        <taxon>Hypocreomycetidae</taxon>
        <taxon>Hypocreales</taxon>
        <taxon>Stachybotryaceae</taxon>
        <taxon>Stachybotrys</taxon>
    </lineage>
</organism>
<evidence type="ECO:0000313" key="3">
    <source>
        <dbReference type="Proteomes" id="UP000813444"/>
    </source>
</evidence>
<comment type="caution">
    <text evidence="2">The sequence shown here is derived from an EMBL/GenBank/DDBJ whole genome shotgun (WGS) entry which is preliminary data.</text>
</comment>
<accession>A0A8K0WTN3</accession>
<name>A0A8K0WTN3_9HYPO</name>
<dbReference type="InterPro" id="IPR052895">
    <property type="entry name" value="HetReg/Transcr_Mod"/>
</dbReference>
<dbReference type="Pfam" id="PF06985">
    <property type="entry name" value="HET"/>
    <property type="match status" value="1"/>
</dbReference>
<gene>
    <name evidence="2" type="ORF">B0I35DRAFT_161540</name>
</gene>